<proteinExistence type="predicted"/>
<dbReference type="InterPro" id="IPR006935">
    <property type="entry name" value="Helicase/UvrB_N"/>
</dbReference>
<dbReference type="Proteomes" id="UP001430700">
    <property type="component" value="Unassembled WGS sequence"/>
</dbReference>
<dbReference type="PROSITE" id="PS51192">
    <property type="entry name" value="HELICASE_ATP_BIND_1"/>
    <property type="match status" value="1"/>
</dbReference>
<dbReference type="EMBL" id="JAJJMN010000001">
    <property type="protein sequence ID" value="MCC9016961.1"/>
    <property type="molecule type" value="Genomic_DNA"/>
</dbReference>
<name>A0ABS8LWL5_9FLAO</name>
<evidence type="ECO:0000313" key="4">
    <source>
        <dbReference type="Proteomes" id="UP001430700"/>
    </source>
</evidence>
<reference evidence="3" key="1">
    <citation type="submission" date="2021-11" db="EMBL/GenBank/DDBJ databases">
        <title>Description of novel Flavobacterium species.</title>
        <authorList>
            <person name="Saticioglu I.B."/>
            <person name="Ay H."/>
            <person name="Altun S."/>
            <person name="Duman M."/>
        </authorList>
    </citation>
    <scope>NUCLEOTIDE SEQUENCE</scope>
    <source>
        <strain evidence="3">F-126</strain>
    </source>
</reference>
<dbReference type="SMART" id="SM00487">
    <property type="entry name" value="DEXDc"/>
    <property type="match status" value="1"/>
</dbReference>
<organism evidence="3 4">
    <name type="scientific">Flavobacterium lipolyticum</name>
    <dbReference type="NCBI Taxonomy" id="2893754"/>
    <lineage>
        <taxon>Bacteria</taxon>
        <taxon>Pseudomonadati</taxon>
        <taxon>Bacteroidota</taxon>
        <taxon>Flavobacteriia</taxon>
        <taxon>Flavobacteriales</taxon>
        <taxon>Flavobacteriaceae</taxon>
        <taxon>Flavobacterium</taxon>
    </lineage>
</organism>
<dbReference type="Pfam" id="PF04851">
    <property type="entry name" value="ResIII"/>
    <property type="match status" value="1"/>
</dbReference>
<feature type="domain" description="Helicase C-terminal" evidence="2">
    <location>
        <begin position="230"/>
        <end position="376"/>
    </location>
</feature>
<dbReference type="InterPro" id="IPR050742">
    <property type="entry name" value="Helicase_Restrict-Modif_Enz"/>
</dbReference>
<dbReference type="PANTHER" id="PTHR47396:SF1">
    <property type="entry name" value="ATP-DEPENDENT HELICASE IRC3-RELATED"/>
    <property type="match status" value="1"/>
</dbReference>
<dbReference type="SUPFAM" id="SSF52540">
    <property type="entry name" value="P-loop containing nucleoside triphosphate hydrolases"/>
    <property type="match status" value="1"/>
</dbReference>
<evidence type="ECO:0000259" key="1">
    <source>
        <dbReference type="PROSITE" id="PS51192"/>
    </source>
</evidence>
<evidence type="ECO:0000313" key="3">
    <source>
        <dbReference type="EMBL" id="MCC9016961.1"/>
    </source>
</evidence>
<dbReference type="PANTHER" id="PTHR47396">
    <property type="entry name" value="TYPE I RESTRICTION ENZYME ECOKI R PROTEIN"/>
    <property type="match status" value="1"/>
</dbReference>
<evidence type="ECO:0000259" key="2">
    <source>
        <dbReference type="PROSITE" id="PS51194"/>
    </source>
</evidence>
<gene>
    <name evidence="3" type="ORF">LNQ34_04155</name>
</gene>
<keyword evidence="3" id="KW-0547">Nucleotide-binding</keyword>
<dbReference type="Gene3D" id="3.40.50.300">
    <property type="entry name" value="P-loop containing nucleotide triphosphate hydrolases"/>
    <property type="match status" value="2"/>
</dbReference>
<comment type="caution">
    <text evidence="3">The sequence shown here is derived from an EMBL/GenBank/DDBJ whole genome shotgun (WGS) entry which is preliminary data.</text>
</comment>
<keyword evidence="3" id="KW-0347">Helicase</keyword>
<dbReference type="RefSeq" id="WP_229998755.1">
    <property type="nucleotide sequence ID" value="NZ_JAJJMN010000001.1"/>
</dbReference>
<dbReference type="InterPro" id="IPR027417">
    <property type="entry name" value="P-loop_NTPase"/>
</dbReference>
<protein>
    <submittedName>
        <fullName evidence="3">DEAD/DEAH box helicase</fullName>
    </submittedName>
</protein>
<accession>A0ABS8LWL5</accession>
<feature type="domain" description="Helicase ATP-binding" evidence="1">
    <location>
        <begin position="19"/>
        <end position="164"/>
    </location>
</feature>
<sequence>MAFQLRPYQSESINTSVSFLKGTEKGNGLVILPTGSGKSVVIAKILEPLEGKTIVLQPSKEILEQNYAKFLNYGKASIYSASAGEKRIDRVTFCTIGSIINKKHLFKGLKNILIDECHNVNSDAGMYNEFIRAFPEANVLGLTATPYRLEQSPTGPQLTFLTRSTPAIFEKVLYYVQNDVLFNAGFLAQLEYYNFDVIDRSKLALNSSGTDFTQTSLRRYYNSIDMPSRIVRTASTILKKRNNLLVFCSLLEEARAVQKGIPGSEVLTGNTKTEERERILSQFKNGKIKCLINVGVLTTGFDYPGLEAVLMARSTMSLSLYYQIVGRVMRIFTYPDGTKKIGWFVDMGGNINFFGKIETMQIKVDSEGRFAIWNNGRQLTNVPFVK</sequence>
<keyword evidence="3" id="KW-0378">Hydrolase</keyword>
<keyword evidence="4" id="KW-1185">Reference proteome</keyword>
<dbReference type="InterPro" id="IPR001650">
    <property type="entry name" value="Helicase_C-like"/>
</dbReference>
<dbReference type="PROSITE" id="PS51194">
    <property type="entry name" value="HELICASE_CTER"/>
    <property type="match status" value="1"/>
</dbReference>
<dbReference type="Pfam" id="PF00271">
    <property type="entry name" value="Helicase_C"/>
    <property type="match status" value="1"/>
</dbReference>
<dbReference type="InterPro" id="IPR014001">
    <property type="entry name" value="Helicase_ATP-bd"/>
</dbReference>
<dbReference type="GO" id="GO:0004386">
    <property type="term" value="F:helicase activity"/>
    <property type="evidence" value="ECO:0007669"/>
    <property type="project" value="UniProtKB-KW"/>
</dbReference>
<keyword evidence="3" id="KW-0067">ATP-binding</keyword>
<dbReference type="SMART" id="SM00490">
    <property type="entry name" value="HELICc"/>
    <property type="match status" value="1"/>
</dbReference>